<accession>W2M4C6</accession>
<organism evidence="2">
    <name type="scientific">Phytophthora nicotianae</name>
    <name type="common">Potato buckeye rot agent</name>
    <name type="synonym">Phytophthora parasitica</name>
    <dbReference type="NCBI Taxonomy" id="4792"/>
    <lineage>
        <taxon>Eukaryota</taxon>
        <taxon>Sar</taxon>
        <taxon>Stramenopiles</taxon>
        <taxon>Oomycota</taxon>
        <taxon>Peronosporomycetes</taxon>
        <taxon>Peronosporales</taxon>
        <taxon>Peronosporaceae</taxon>
        <taxon>Phytophthora</taxon>
    </lineage>
</organism>
<evidence type="ECO:0008006" key="4">
    <source>
        <dbReference type="Google" id="ProtNLM"/>
    </source>
</evidence>
<reference evidence="3" key="2">
    <citation type="submission" date="2013-11" db="EMBL/GenBank/DDBJ databases">
        <title>The Genome Sequence of Phytophthora parasitica IAC_01/95.</title>
        <authorList>
            <consortium name="The Broad Institute Genomics Platform"/>
            <person name="Russ C."/>
            <person name="Tyler B."/>
            <person name="Panabieres F."/>
            <person name="Shan W."/>
            <person name="Tripathy S."/>
            <person name="Grunwald N."/>
            <person name="Machado M."/>
            <person name="Johnson C.S."/>
            <person name="Arredondo F."/>
            <person name="Hong C."/>
            <person name="Coffey M."/>
            <person name="Young S.K."/>
            <person name="Zeng Q."/>
            <person name="Gargeya S."/>
            <person name="Fitzgerald M."/>
            <person name="Abouelleil A."/>
            <person name="Alvarado L."/>
            <person name="Chapman S.B."/>
            <person name="Gainer-Dewar J."/>
            <person name="Goldberg J."/>
            <person name="Griggs A."/>
            <person name="Gujja S."/>
            <person name="Hansen M."/>
            <person name="Howarth C."/>
            <person name="Imamovic A."/>
            <person name="Ireland A."/>
            <person name="Larimer J."/>
            <person name="McCowan C."/>
            <person name="Murphy C."/>
            <person name="Pearson M."/>
            <person name="Poon T.W."/>
            <person name="Priest M."/>
            <person name="Roberts A."/>
            <person name="Saif S."/>
            <person name="Shea T."/>
            <person name="Sykes S."/>
            <person name="Wortman J."/>
            <person name="Nusbaum C."/>
            <person name="Birren B."/>
        </authorList>
    </citation>
    <scope>NUCLEOTIDE SEQUENCE [LARGE SCALE GENOMIC DNA]</scope>
    <source>
        <strain evidence="3">IAC_01/95</strain>
    </source>
</reference>
<dbReference type="Proteomes" id="UP000054532">
    <property type="component" value="Unassembled WGS sequence"/>
</dbReference>
<evidence type="ECO:0000313" key="3">
    <source>
        <dbReference type="EMBL" id="ETM56971.1"/>
    </source>
</evidence>
<proteinExistence type="predicted"/>
<sequence>MRRPSDQYMLLLLALWRSQPVAAASILVSNELLLDFELHREGDRVTRSETRMDKTLLAIRTAHFMICKSACVCLNLLFGVFPRREGGLVVSPATQRAVAVVCLLQARIPPLKHVHPWWLEALSFPVLTCELRSLGHR</sequence>
<name>W2M4C6_PHYNI</name>
<feature type="signal peptide" evidence="1">
    <location>
        <begin position="1"/>
        <end position="23"/>
    </location>
</feature>
<dbReference type="AlphaFoldDB" id="W2M4C6"/>
<feature type="chain" id="PRO_5014315504" description="Secreted protein" evidence="1">
    <location>
        <begin position="24"/>
        <end position="137"/>
    </location>
</feature>
<keyword evidence="1" id="KW-0732">Signal</keyword>
<protein>
    <recommendedName>
        <fullName evidence="4">Secreted protein</fullName>
    </recommendedName>
</protein>
<gene>
    <name evidence="3" type="ORF">L914_00139</name>
    <name evidence="2" type="ORF">L917_00128</name>
</gene>
<reference evidence="2" key="1">
    <citation type="submission" date="2013-11" db="EMBL/GenBank/DDBJ databases">
        <title>The Genome Sequence of Phytophthora parasitica CHvinca01.</title>
        <authorList>
            <consortium name="The Broad Institute Genomics Platform"/>
            <person name="Russ C."/>
            <person name="Tyler B."/>
            <person name="Panabieres F."/>
            <person name="Shan W."/>
            <person name="Tripathy S."/>
            <person name="Grunwald N."/>
            <person name="Machado M."/>
            <person name="Johnson C.S."/>
            <person name="Arredondo F."/>
            <person name="Hong C."/>
            <person name="Coffey M."/>
            <person name="Young S.K."/>
            <person name="Zeng Q."/>
            <person name="Gargeya S."/>
            <person name="Fitzgerald M."/>
            <person name="Abouelleil A."/>
            <person name="Alvarado L."/>
            <person name="Chapman S.B."/>
            <person name="Gainer-Dewar J."/>
            <person name="Goldberg J."/>
            <person name="Griggs A."/>
            <person name="Gujja S."/>
            <person name="Hansen M."/>
            <person name="Howarth C."/>
            <person name="Imamovic A."/>
            <person name="Ireland A."/>
            <person name="Larimer J."/>
            <person name="McCowan C."/>
            <person name="Murphy C."/>
            <person name="Pearson M."/>
            <person name="Poon T.W."/>
            <person name="Priest M."/>
            <person name="Roberts A."/>
            <person name="Saif S."/>
            <person name="Shea T."/>
            <person name="Sykes S."/>
            <person name="Wortman J."/>
            <person name="Nusbaum C."/>
            <person name="Birren B."/>
        </authorList>
    </citation>
    <scope>NUCLEOTIDE SEQUENCE [LARGE SCALE GENOMIC DNA]</scope>
    <source>
        <strain evidence="2">CHvinca01</strain>
    </source>
</reference>
<evidence type="ECO:0000313" key="2">
    <source>
        <dbReference type="EMBL" id="ETM03686.1"/>
    </source>
</evidence>
<evidence type="ECO:0000256" key="1">
    <source>
        <dbReference type="SAM" id="SignalP"/>
    </source>
</evidence>
<dbReference type="EMBL" id="KI690353">
    <property type="protein sequence ID" value="ETM56971.1"/>
    <property type="molecule type" value="Genomic_DNA"/>
</dbReference>
<dbReference type="EMBL" id="KI677136">
    <property type="protein sequence ID" value="ETM03686.1"/>
    <property type="molecule type" value="Genomic_DNA"/>
</dbReference>
<dbReference type="Proteomes" id="UP000054423">
    <property type="component" value="Unassembled WGS sequence"/>
</dbReference>